<dbReference type="PANTHER" id="PTHR11907">
    <property type="entry name" value="AMIDOPHOSPHORIBOSYLTRANSFERASE"/>
    <property type="match status" value="1"/>
</dbReference>
<dbReference type="PIRSF" id="PIRSF000485">
    <property type="entry name" value="Amd_phspho_trans"/>
    <property type="match status" value="1"/>
</dbReference>
<feature type="binding site" evidence="10">
    <location>
        <position position="325"/>
    </location>
    <ligand>
        <name>Mg(2+)</name>
        <dbReference type="ChEBI" id="CHEBI:18420"/>
    </ligand>
</feature>
<dbReference type="GeneID" id="25907826"/>
<accession>A0A0L0FUG8</accession>
<keyword evidence="5 8" id="KW-0808">Transferase</keyword>
<dbReference type="EC" id="2.4.2.14" evidence="3 8"/>
<evidence type="ECO:0000256" key="3">
    <source>
        <dbReference type="ARBA" id="ARBA00011941"/>
    </source>
</evidence>
<keyword evidence="6 8" id="KW-0658">Purine biosynthesis</keyword>
<name>A0A0L0FUG8_9EUKA</name>
<keyword evidence="7" id="KW-0315">Glutamine amidotransferase</keyword>
<dbReference type="SUPFAM" id="SSF53271">
    <property type="entry name" value="PRTase-like"/>
    <property type="match status" value="1"/>
</dbReference>
<comment type="pathway">
    <text evidence="1 8">Purine metabolism; IMP biosynthesis via de novo pathway; N(1)-(5-phospho-D-ribosyl)glycinamide from 5-phospho-alpha-D-ribose 1-diphosphate: step 1/2.</text>
</comment>
<dbReference type="STRING" id="667725.A0A0L0FUG8"/>
<dbReference type="InterPro" id="IPR035584">
    <property type="entry name" value="PurF_N"/>
</dbReference>
<dbReference type="InterPro" id="IPR029057">
    <property type="entry name" value="PRTase-like"/>
</dbReference>
<dbReference type="UniPathway" id="UPA00074">
    <property type="reaction ID" value="UER00124"/>
</dbReference>
<dbReference type="GO" id="GO:0004044">
    <property type="term" value="F:amidophosphoribosyltransferase activity"/>
    <property type="evidence" value="ECO:0007669"/>
    <property type="project" value="UniProtKB-EC"/>
</dbReference>
<dbReference type="GO" id="GO:0046872">
    <property type="term" value="F:metal ion binding"/>
    <property type="evidence" value="ECO:0007669"/>
    <property type="project" value="UniProtKB-KW"/>
</dbReference>
<dbReference type="GO" id="GO:0006189">
    <property type="term" value="P:'de novo' IMP biosynthetic process"/>
    <property type="evidence" value="ECO:0007669"/>
    <property type="project" value="UniProtKB-UniPathway"/>
</dbReference>
<keyword evidence="10" id="KW-0479">Metal-binding</keyword>
<dbReference type="AlphaFoldDB" id="A0A0L0FUG8"/>
<evidence type="ECO:0000313" key="13">
    <source>
        <dbReference type="Proteomes" id="UP000054560"/>
    </source>
</evidence>
<dbReference type="Gene3D" id="3.60.20.10">
    <property type="entry name" value="Glutamine Phosphoribosylpyrophosphate, subunit 1, domain 1"/>
    <property type="match status" value="1"/>
</dbReference>
<keyword evidence="10" id="KW-0460">Magnesium</keyword>
<feature type="binding site" evidence="10">
    <location>
        <position position="387"/>
    </location>
    <ligand>
        <name>Mg(2+)</name>
        <dbReference type="ChEBI" id="CHEBI:18420"/>
    </ligand>
</feature>
<reference evidence="12 13" key="1">
    <citation type="submission" date="2011-02" db="EMBL/GenBank/DDBJ databases">
        <title>The Genome Sequence of Sphaeroforma arctica JP610.</title>
        <authorList>
            <consortium name="The Broad Institute Genome Sequencing Platform"/>
            <person name="Russ C."/>
            <person name="Cuomo C."/>
            <person name="Young S.K."/>
            <person name="Zeng Q."/>
            <person name="Gargeya S."/>
            <person name="Alvarado L."/>
            <person name="Berlin A."/>
            <person name="Chapman S.B."/>
            <person name="Chen Z."/>
            <person name="Freedman E."/>
            <person name="Gellesch M."/>
            <person name="Goldberg J."/>
            <person name="Griggs A."/>
            <person name="Gujja S."/>
            <person name="Heilman E."/>
            <person name="Heiman D."/>
            <person name="Howarth C."/>
            <person name="Mehta T."/>
            <person name="Neiman D."/>
            <person name="Pearson M."/>
            <person name="Roberts A."/>
            <person name="Saif S."/>
            <person name="Shea T."/>
            <person name="Shenoy N."/>
            <person name="Sisk P."/>
            <person name="Stolte C."/>
            <person name="Sykes S."/>
            <person name="White J."/>
            <person name="Yandava C."/>
            <person name="Burger G."/>
            <person name="Gray M.W."/>
            <person name="Holland P.W.H."/>
            <person name="King N."/>
            <person name="Lang F.B.F."/>
            <person name="Roger A.J."/>
            <person name="Ruiz-Trillo I."/>
            <person name="Haas B."/>
            <person name="Nusbaum C."/>
            <person name="Birren B."/>
        </authorList>
    </citation>
    <scope>NUCLEOTIDE SEQUENCE [LARGE SCALE GENOMIC DNA]</scope>
    <source>
        <strain evidence="12 13">JP610</strain>
    </source>
</reference>
<organism evidence="12 13">
    <name type="scientific">Sphaeroforma arctica JP610</name>
    <dbReference type="NCBI Taxonomy" id="667725"/>
    <lineage>
        <taxon>Eukaryota</taxon>
        <taxon>Ichthyosporea</taxon>
        <taxon>Ichthyophonida</taxon>
        <taxon>Sphaeroforma</taxon>
    </lineage>
</organism>
<dbReference type="CDD" id="cd06223">
    <property type="entry name" value="PRTases_typeI"/>
    <property type="match status" value="1"/>
</dbReference>
<dbReference type="InterPro" id="IPR017932">
    <property type="entry name" value="GATase_2_dom"/>
</dbReference>
<comment type="similarity">
    <text evidence="2 8">In the C-terminal section; belongs to the purine/pyrimidine phosphoribosyltransferase family.</text>
</comment>
<evidence type="ECO:0000256" key="6">
    <source>
        <dbReference type="ARBA" id="ARBA00022755"/>
    </source>
</evidence>
<dbReference type="InterPro" id="IPR000836">
    <property type="entry name" value="PRTase_dom"/>
</dbReference>
<dbReference type="Pfam" id="PF13522">
    <property type="entry name" value="GATase_6"/>
    <property type="match status" value="1"/>
</dbReference>
<dbReference type="SUPFAM" id="SSF56235">
    <property type="entry name" value="N-terminal nucleophile aminohydrolases (Ntn hydrolases)"/>
    <property type="match status" value="1"/>
</dbReference>
<evidence type="ECO:0000256" key="1">
    <source>
        <dbReference type="ARBA" id="ARBA00005209"/>
    </source>
</evidence>
<dbReference type="InterPro" id="IPR029055">
    <property type="entry name" value="Ntn_hydrolases_N"/>
</dbReference>
<evidence type="ECO:0000256" key="2">
    <source>
        <dbReference type="ARBA" id="ARBA00010138"/>
    </source>
</evidence>
<dbReference type="eggNOG" id="KOG0572">
    <property type="taxonomic scope" value="Eukaryota"/>
</dbReference>
<evidence type="ECO:0000256" key="7">
    <source>
        <dbReference type="ARBA" id="ARBA00022962"/>
    </source>
</evidence>
<evidence type="ECO:0000313" key="12">
    <source>
        <dbReference type="EMBL" id="KNC80309.1"/>
    </source>
</evidence>
<evidence type="ECO:0000256" key="10">
    <source>
        <dbReference type="PIRSR" id="PIRSR000485-2"/>
    </source>
</evidence>
<dbReference type="CDD" id="cd00715">
    <property type="entry name" value="GPATase_N"/>
    <property type="match status" value="1"/>
</dbReference>
<dbReference type="RefSeq" id="XP_014154211.1">
    <property type="nucleotide sequence ID" value="XM_014298736.1"/>
</dbReference>
<evidence type="ECO:0000256" key="4">
    <source>
        <dbReference type="ARBA" id="ARBA00022676"/>
    </source>
</evidence>
<dbReference type="Gene3D" id="3.40.50.2020">
    <property type="match status" value="1"/>
</dbReference>
<protein>
    <recommendedName>
        <fullName evidence="3 8">Amidophosphoribosyltransferase</fullName>
        <shortName evidence="8">ATase</shortName>
        <ecNumber evidence="3 8">2.4.2.14</ecNumber>
    </recommendedName>
    <alternativeName>
        <fullName evidence="8">Glutamine phosphoribosylpyrophosphate amidotransferase</fullName>
    </alternativeName>
</protein>
<feature type="binding site" evidence="10">
    <location>
        <position position="388"/>
    </location>
    <ligand>
        <name>Mg(2+)</name>
        <dbReference type="ChEBI" id="CHEBI:18420"/>
    </ligand>
</feature>
<evidence type="ECO:0000256" key="5">
    <source>
        <dbReference type="ARBA" id="ARBA00022679"/>
    </source>
</evidence>
<dbReference type="EMBL" id="KQ242169">
    <property type="protein sequence ID" value="KNC80309.1"/>
    <property type="molecule type" value="Genomic_DNA"/>
</dbReference>
<proteinExistence type="inferred from homology"/>
<dbReference type="HAMAP" id="MF_01931">
    <property type="entry name" value="PurF"/>
    <property type="match status" value="1"/>
</dbReference>
<feature type="active site" description="Nucleophile" evidence="9">
    <location>
        <position position="2"/>
    </location>
</feature>
<dbReference type="PROSITE" id="PS51278">
    <property type="entry name" value="GATASE_TYPE_2"/>
    <property type="match status" value="1"/>
</dbReference>
<evidence type="ECO:0000259" key="11">
    <source>
        <dbReference type="PROSITE" id="PS51278"/>
    </source>
</evidence>
<dbReference type="InterPro" id="IPR005854">
    <property type="entry name" value="PurF"/>
</dbReference>
<sequence length="530" mass="58863">MCGIVGVLLGHHDNHANCELYEGLNLLQHRGQDAAGIVTSEHGHLFQRKEKGLVRDVFTKDALRGLRGHMGLAHVRYPTAGSSSNAETQPFYVNSPYGITLAHNGNLTNSEELKKFLDVEAHRHINTTSDSEVLLNVLAYELQLVDKHRLDHLDIFSAVTNVMDRCRGGYAVIAMVPGYGLIAFRDPHGVRPLVIGKRENKDGTLDYISASESVVLDCLGYELVGDVLPGECVILRTKRHPSKEKQKTISHADTIVRAMCLSEGSSTSFTPCIFEYVYFARPDSLIDGVSVYKARLAMGEALGRKIQQMPKLLADIDVIIPVPDTSRVAALQMSVLLNKTYREGFIKNRYVGRTFIMPGQAERVASVRRKLNAMPLEFKDKNVMLVDDSIVRGTTCKEIINMAREAGAAKVYVASCAPEIRYPNVYGIDMPTRQELVAYNRTLNDISRYLGADEVVFQNLEDLVNSVLQCSSDTSPVFSGFDTSVFNGKYITGDIDEAYIEGLENFRNESSKFARTPSEPEIDGLYNSLR</sequence>
<dbReference type="NCBIfam" id="TIGR01134">
    <property type="entry name" value="purF"/>
    <property type="match status" value="1"/>
</dbReference>
<keyword evidence="13" id="KW-1185">Reference proteome</keyword>
<comment type="cofactor">
    <cofactor evidence="10">
        <name>Mg(2+)</name>
        <dbReference type="ChEBI" id="CHEBI:18420"/>
    </cofactor>
    <text evidence="10">Binds 1 Mg(2+) ion per subunit.</text>
</comment>
<dbReference type="GO" id="GO:0009113">
    <property type="term" value="P:purine nucleobase biosynthetic process"/>
    <property type="evidence" value="ECO:0007669"/>
    <property type="project" value="InterPro"/>
</dbReference>
<feature type="domain" description="Glutamine amidotransferase type-2" evidence="11">
    <location>
        <begin position="2"/>
        <end position="238"/>
    </location>
</feature>
<gene>
    <name evidence="12" type="ORF">SARC_07322</name>
</gene>
<evidence type="ECO:0000256" key="9">
    <source>
        <dbReference type="PIRSR" id="PIRSR000485-1"/>
    </source>
</evidence>
<dbReference type="OrthoDB" id="191723at2759"/>
<dbReference type="Proteomes" id="UP000054560">
    <property type="component" value="Unassembled WGS sequence"/>
</dbReference>
<evidence type="ECO:0000256" key="8">
    <source>
        <dbReference type="PIRNR" id="PIRNR000485"/>
    </source>
</evidence>
<comment type="catalytic activity">
    <reaction evidence="8">
        <text>5-phospho-beta-D-ribosylamine + L-glutamate + diphosphate = 5-phospho-alpha-D-ribose 1-diphosphate + L-glutamine + H2O</text>
        <dbReference type="Rhea" id="RHEA:14905"/>
        <dbReference type="ChEBI" id="CHEBI:15377"/>
        <dbReference type="ChEBI" id="CHEBI:29985"/>
        <dbReference type="ChEBI" id="CHEBI:33019"/>
        <dbReference type="ChEBI" id="CHEBI:58017"/>
        <dbReference type="ChEBI" id="CHEBI:58359"/>
        <dbReference type="ChEBI" id="CHEBI:58681"/>
        <dbReference type="EC" id="2.4.2.14"/>
    </reaction>
</comment>
<keyword evidence="4 8" id="KW-0328">Glycosyltransferase</keyword>